<gene>
    <name evidence="2" type="ORF">CLIB1423_14S03290</name>
</gene>
<comment type="caution">
    <text evidence="2">The sequence shown here is derived from an EMBL/GenBank/DDBJ whole genome shotgun (WGS) entry which is preliminary data.</text>
</comment>
<accession>A0A9P0QT82</accession>
<feature type="signal peptide" evidence="1">
    <location>
        <begin position="1"/>
        <end position="19"/>
    </location>
</feature>
<protein>
    <submittedName>
        <fullName evidence="2">Uncharacterized protein</fullName>
    </submittedName>
</protein>
<name>A0A9P0QT82_9ASCO</name>
<evidence type="ECO:0000313" key="2">
    <source>
        <dbReference type="EMBL" id="CAH2354153.1"/>
    </source>
</evidence>
<proteinExistence type="predicted"/>
<dbReference type="OrthoDB" id="4025103at2759"/>
<dbReference type="Proteomes" id="UP000837801">
    <property type="component" value="Unassembled WGS sequence"/>
</dbReference>
<dbReference type="EMBL" id="CAKXYY010000014">
    <property type="protein sequence ID" value="CAH2354153.1"/>
    <property type="molecule type" value="Genomic_DNA"/>
</dbReference>
<keyword evidence="1" id="KW-0732">Signal</keyword>
<feature type="chain" id="PRO_5040116131" evidence="1">
    <location>
        <begin position="20"/>
        <end position="589"/>
    </location>
</feature>
<sequence>MKFTSTLVTLTAFLSIAHSSAIDENEKRADTEVGGDYTYNWADATTPANAPLATTTPVETDVVVSAAIDTAAGTAVATAAVDVTGSEVGGDYTYPGTVSATLAVGTATTSSSSSTGGLLDTLLSGGEDLVESLFGDDSSNSTSSSSSSSSGGGFLSTILSLGSSLVSSLFSSDSGSGGSFLDTLLSTGESLVSSLLGGSSNSTSSSGGLISTAEGLLSGLLGDIDFESIAGYLDDLLTSNNNVQYLDDILIWLKDSNLLPEATMLLLNANLSSPTIDAITSEVVDYGLDLLSTSNTTGFFVALKDSGLLYSILAGALEDTSTIPAVGAIVKDVIANGDITISEVLAAAGRLLKREDGEEDVVLTLRDLESVALEANRIEQTQLVAKREFEISQLSAMELKKRDNIEDLLTTIFSSVERSGLIPELIHTLLVNPEFQTDVADIIISATKSFSAGTGTPSGLSFIGPVISGLVESGILGDTFERAINDQTLRASIISQIGSLLGSGAASITDFFSSKDVETYYKGLIQKAAADNSTVSSTLSVSTTSGSSGSSSASATVTGSSSSQANGNVAANANVLALLAGLSGYAMIV</sequence>
<organism evidence="2 3">
    <name type="scientific">[Candida] railenensis</name>
    <dbReference type="NCBI Taxonomy" id="45579"/>
    <lineage>
        <taxon>Eukaryota</taxon>
        <taxon>Fungi</taxon>
        <taxon>Dikarya</taxon>
        <taxon>Ascomycota</taxon>
        <taxon>Saccharomycotina</taxon>
        <taxon>Pichiomycetes</taxon>
        <taxon>Debaryomycetaceae</taxon>
        <taxon>Kurtzmaniella</taxon>
    </lineage>
</organism>
<reference evidence="2" key="1">
    <citation type="submission" date="2022-03" db="EMBL/GenBank/DDBJ databases">
        <authorList>
            <person name="Legras J.-L."/>
            <person name="Devillers H."/>
            <person name="Grondin C."/>
        </authorList>
    </citation>
    <scope>NUCLEOTIDE SEQUENCE</scope>
    <source>
        <strain evidence="2">CLIB 1423</strain>
    </source>
</reference>
<evidence type="ECO:0000313" key="3">
    <source>
        <dbReference type="Proteomes" id="UP000837801"/>
    </source>
</evidence>
<evidence type="ECO:0000256" key="1">
    <source>
        <dbReference type="SAM" id="SignalP"/>
    </source>
</evidence>
<dbReference type="AlphaFoldDB" id="A0A9P0QT82"/>
<keyword evidence="3" id="KW-1185">Reference proteome</keyword>